<evidence type="ECO:0000313" key="3">
    <source>
        <dbReference type="Proteomes" id="UP000219281"/>
    </source>
</evidence>
<evidence type="ECO:0000313" key="2">
    <source>
        <dbReference type="EMBL" id="SOD20358.1"/>
    </source>
</evidence>
<proteinExistence type="predicted"/>
<gene>
    <name evidence="2" type="ORF">SAMN06297358_4074</name>
</gene>
<organism evidence="2 3">
    <name type="scientific">Pedobacter xixiisoli</name>
    <dbReference type="NCBI Taxonomy" id="1476464"/>
    <lineage>
        <taxon>Bacteria</taxon>
        <taxon>Pseudomonadati</taxon>
        <taxon>Bacteroidota</taxon>
        <taxon>Sphingobacteriia</taxon>
        <taxon>Sphingobacteriales</taxon>
        <taxon>Sphingobacteriaceae</taxon>
        <taxon>Pedobacter</taxon>
    </lineage>
</organism>
<keyword evidence="3" id="KW-1185">Reference proteome</keyword>
<dbReference type="EMBL" id="OCMT01000005">
    <property type="protein sequence ID" value="SOD20358.1"/>
    <property type="molecule type" value="Genomic_DNA"/>
</dbReference>
<evidence type="ECO:0000256" key="1">
    <source>
        <dbReference type="SAM" id="SignalP"/>
    </source>
</evidence>
<dbReference type="AlphaFoldDB" id="A0A286AEM9"/>
<name>A0A286AEM9_9SPHI</name>
<sequence>MKSIISLSLIFIISISSCIAQENNTKGVANYLKHNNFQLSLCDLSFCTEEIMPMLETDTISRKYFKMNLQQSFDSRLDKYNFYFNYNQAQILFDSLMILKYQKLYPAAYQFIISLKKNMPSLKTSFKDYVELFLKRIEYPEDVDDACISYLILYKEEKPFDDILKNKSALYRFNQWLRYGFKEFRGYSLENTPQNEISNRIIQRIRENHANPKNELLKRTLKMFDELQNIK</sequence>
<keyword evidence="1" id="KW-0732">Signal</keyword>
<feature type="signal peptide" evidence="1">
    <location>
        <begin position="1"/>
        <end position="20"/>
    </location>
</feature>
<feature type="chain" id="PRO_5012651172" evidence="1">
    <location>
        <begin position="21"/>
        <end position="231"/>
    </location>
</feature>
<dbReference type="Proteomes" id="UP000219281">
    <property type="component" value="Unassembled WGS sequence"/>
</dbReference>
<protein>
    <submittedName>
        <fullName evidence="2">Uncharacterized protein</fullName>
    </submittedName>
</protein>
<reference evidence="3" key="1">
    <citation type="submission" date="2017-09" db="EMBL/GenBank/DDBJ databases">
        <authorList>
            <person name="Varghese N."/>
            <person name="Submissions S."/>
        </authorList>
    </citation>
    <scope>NUCLEOTIDE SEQUENCE [LARGE SCALE GENOMIC DNA]</scope>
    <source>
        <strain evidence="3">CGMCC 1.12803</strain>
    </source>
</reference>
<accession>A0A286AEM9</accession>
<dbReference type="PROSITE" id="PS51257">
    <property type="entry name" value="PROKAR_LIPOPROTEIN"/>
    <property type="match status" value="1"/>
</dbReference>